<evidence type="ECO:0000256" key="1">
    <source>
        <dbReference type="SAM" id="SignalP"/>
    </source>
</evidence>
<dbReference type="Proteomes" id="UP000536179">
    <property type="component" value="Unassembled WGS sequence"/>
</dbReference>
<feature type="signal peptide" evidence="1">
    <location>
        <begin position="1"/>
        <end position="23"/>
    </location>
</feature>
<protein>
    <submittedName>
        <fullName evidence="2">Uncharacterized protein</fullName>
    </submittedName>
</protein>
<comment type="caution">
    <text evidence="2">The sequence shown here is derived from an EMBL/GenBank/DDBJ whole genome shotgun (WGS) entry which is preliminary data.</text>
</comment>
<keyword evidence="3" id="KW-1185">Reference proteome</keyword>
<accession>A0A7W5E4K1</accession>
<reference evidence="2 3" key="1">
    <citation type="submission" date="2020-08" db="EMBL/GenBank/DDBJ databases">
        <title>Genomic Encyclopedia of Type Strains, Phase III (KMG-III): the genomes of soil and plant-associated and newly described type strains.</title>
        <authorList>
            <person name="Whitman W."/>
        </authorList>
    </citation>
    <scope>NUCLEOTIDE SEQUENCE [LARGE SCALE GENOMIC DNA]</scope>
    <source>
        <strain evidence="2 3">CECT 8075</strain>
    </source>
</reference>
<feature type="chain" id="PRO_5031204553" evidence="1">
    <location>
        <begin position="24"/>
        <end position="356"/>
    </location>
</feature>
<dbReference type="AlphaFoldDB" id="A0A7W5E4K1"/>
<name>A0A7W5E4K1_9BACT</name>
<gene>
    <name evidence="2" type="ORF">FHS27_005499</name>
</gene>
<evidence type="ECO:0000313" key="2">
    <source>
        <dbReference type="EMBL" id="MBB3209659.1"/>
    </source>
</evidence>
<dbReference type="RefSeq" id="WP_246420931.1">
    <property type="nucleotide sequence ID" value="NZ_JACHXU010000026.1"/>
</dbReference>
<keyword evidence="1" id="KW-0732">Signal</keyword>
<organism evidence="2 3">
    <name type="scientific">Aporhodopirellula rubra</name>
    <dbReference type="NCBI Taxonomy" id="980271"/>
    <lineage>
        <taxon>Bacteria</taxon>
        <taxon>Pseudomonadati</taxon>
        <taxon>Planctomycetota</taxon>
        <taxon>Planctomycetia</taxon>
        <taxon>Pirellulales</taxon>
        <taxon>Pirellulaceae</taxon>
        <taxon>Aporhodopirellula</taxon>
    </lineage>
</organism>
<evidence type="ECO:0000313" key="3">
    <source>
        <dbReference type="Proteomes" id="UP000536179"/>
    </source>
</evidence>
<dbReference type="EMBL" id="JACHXU010000026">
    <property type="protein sequence ID" value="MBB3209659.1"/>
    <property type="molecule type" value="Genomic_DNA"/>
</dbReference>
<proteinExistence type="predicted"/>
<sequence>MNHSLVFLLACFSVVLTVEPTSAADLEMVDGYGNVTGFVDVSRKGLTVIENTGDRFFYQRAHQYDLPGGRYLGFYNLTLNRIIRFPRSGHGPVERADLNTPYPQFVPATVSVRPIGSGRGFAPYLDAWLAPPLGPPPIGVSPYPAIVPYGGGPYVGGYYSSGTTLSVGPINPSIGLTSPHPISRFSNIRPQSTVIESRIVDEGNLPPVEIEFLNTHNETLIVTLTDARHPGREPQYRIEPGGSQRVRLPRDAGQVRIDLYQTIDLLGNAVQRESRVAIAPEVRYEVVVHRMRIQSIAIDRTGTSPNEIEDVNMQGVGVGRFVLPPGDQLVSGQIDVFAAAAGAANPGLVAPIVPTP</sequence>